<comment type="similarity">
    <text evidence="2 7">Belongs to the DPM3 family.</text>
</comment>
<evidence type="ECO:0000256" key="6">
    <source>
        <dbReference type="ARBA" id="ARBA00023136"/>
    </source>
</evidence>
<evidence type="ECO:0000256" key="2">
    <source>
        <dbReference type="ARBA" id="ARBA00010430"/>
    </source>
</evidence>
<comment type="subunit">
    <text evidence="7">Component of the dolichol-phosphate mannose (DPM) synthase complex.</text>
</comment>
<evidence type="ECO:0000313" key="9">
    <source>
        <dbReference type="Proteomes" id="UP001291926"/>
    </source>
</evidence>
<dbReference type="InterPro" id="IPR013174">
    <property type="entry name" value="DPM3"/>
</dbReference>
<evidence type="ECO:0000313" key="8">
    <source>
        <dbReference type="EMBL" id="KAK4490075.1"/>
    </source>
</evidence>
<comment type="subcellular location">
    <subcellularLocation>
        <location evidence="1 7">Endoplasmic reticulum membrane</location>
        <topology evidence="1 7">Multi-pass membrane protein</topology>
    </subcellularLocation>
</comment>
<accession>A0ABR0DM83</accession>
<name>A0ABR0DM83_9LAMI</name>
<keyword evidence="6" id="KW-0472">Membrane</keyword>
<dbReference type="PANTHER" id="PTHR16433">
    <property type="entry name" value="DOLICHOL-PHOSPHATE MANNOSYLTRANSFERASE SUBUNIT 3"/>
    <property type="match status" value="1"/>
</dbReference>
<organism evidence="8 9">
    <name type="scientific">Penstemon davidsonii</name>
    <dbReference type="NCBI Taxonomy" id="160366"/>
    <lineage>
        <taxon>Eukaryota</taxon>
        <taxon>Viridiplantae</taxon>
        <taxon>Streptophyta</taxon>
        <taxon>Embryophyta</taxon>
        <taxon>Tracheophyta</taxon>
        <taxon>Spermatophyta</taxon>
        <taxon>Magnoliopsida</taxon>
        <taxon>eudicotyledons</taxon>
        <taxon>Gunneridae</taxon>
        <taxon>Pentapetalae</taxon>
        <taxon>asterids</taxon>
        <taxon>lamiids</taxon>
        <taxon>Lamiales</taxon>
        <taxon>Plantaginaceae</taxon>
        <taxon>Cheloneae</taxon>
        <taxon>Penstemon</taxon>
    </lineage>
</organism>
<keyword evidence="4 7" id="KW-0256">Endoplasmic reticulum</keyword>
<protein>
    <recommendedName>
        <fullName evidence="7">Dolichol-phosphate mannosyltransferase subunit 3</fullName>
    </recommendedName>
</protein>
<proteinExistence type="inferred from homology"/>
<feature type="non-terminal residue" evidence="8">
    <location>
        <position position="1"/>
    </location>
</feature>
<dbReference type="Proteomes" id="UP001291926">
    <property type="component" value="Unassembled WGS sequence"/>
</dbReference>
<reference evidence="8 9" key="1">
    <citation type="journal article" date="2023" name="bioRxiv">
        <title>Genome report: Whole genome sequence and annotation of Penstemon davidsonii.</title>
        <authorList>
            <person name="Ostevik K.L."/>
            <person name="Alabady M."/>
            <person name="Zhang M."/>
            <person name="Rausher M.D."/>
        </authorList>
    </citation>
    <scope>NUCLEOTIDE SEQUENCE [LARGE SCALE GENOMIC DNA]</scope>
    <source>
        <strain evidence="8">DNT005</strain>
        <tissue evidence="8">Whole leaf</tissue>
    </source>
</reference>
<dbReference type="EMBL" id="JAYDYQ010001087">
    <property type="protein sequence ID" value="KAK4490075.1"/>
    <property type="molecule type" value="Genomic_DNA"/>
</dbReference>
<evidence type="ECO:0000256" key="3">
    <source>
        <dbReference type="ARBA" id="ARBA00022692"/>
    </source>
</evidence>
<gene>
    <name evidence="8" type="ORF">RD792_000730</name>
</gene>
<comment type="function">
    <text evidence="7">Stabilizer subunit of the dolichol-phosphate mannose (DPM) synthase complex; tethers catalytic subunit to the ER.</text>
</comment>
<evidence type="ECO:0000256" key="4">
    <source>
        <dbReference type="ARBA" id="ARBA00022824"/>
    </source>
</evidence>
<keyword evidence="5" id="KW-1133">Transmembrane helix</keyword>
<keyword evidence="3" id="KW-0812">Transmembrane</keyword>
<evidence type="ECO:0000256" key="1">
    <source>
        <dbReference type="ARBA" id="ARBA00004477"/>
    </source>
</evidence>
<dbReference type="Pfam" id="PF08285">
    <property type="entry name" value="DPM3"/>
    <property type="match status" value="1"/>
</dbReference>
<sequence length="37" mass="4042">VGLMRFPSCPHEAILLQQDIVEAKGFLKEKGVDIGSD</sequence>
<comment type="pathway">
    <text evidence="7">Protein modification; protein glycosylation.</text>
</comment>
<dbReference type="PANTHER" id="PTHR16433:SF0">
    <property type="entry name" value="DOLICHOL-PHOSPHATE MANNOSYLTRANSFERASE SUBUNIT 3"/>
    <property type="match status" value="1"/>
</dbReference>
<evidence type="ECO:0000256" key="5">
    <source>
        <dbReference type="ARBA" id="ARBA00022989"/>
    </source>
</evidence>
<evidence type="ECO:0000256" key="7">
    <source>
        <dbReference type="RuleBase" id="RU365085"/>
    </source>
</evidence>
<comment type="caution">
    <text evidence="8">The sequence shown here is derived from an EMBL/GenBank/DDBJ whole genome shotgun (WGS) entry which is preliminary data.</text>
</comment>
<keyword evidence="9" id="KW-1185">Reference proteome</keyword>